<evidence type="ECO:0000256" key="1">
    <source>
        <dbReference type="SAM" id="MobiDB-lite"/>
    </source>
</evidence>
<feature type="compositionally biased region" description="Basic and acidic residues" evidence="1">
    <location>
        <begin position="42"/>
        <end position="54"/>
    </location>
</feature>
<feature type="region of interest" description="Disordered" evidence="1">
    <location>
        <begin position="42"/>
        <end position="66"/>
    </location>
</feature>
<proteinExistence type="predicted"/>
<evidence type="ECO:0000313" key="3">
    <source>
        <dbReference type="Proteomes" id="UP000324800"/>
    </source>
</evidence>
<name>A0A5J4WP12_9EUKA</name>
<comment type="caution">
    <text evidence="2">The sequence shown here is derived from an EMBL/GenBank/DDBJ whole genome shotgun (WGS) entry which is preliminary data.</text>
</comment>
<feature type="compositionally biased region" description="Low complexity" evidence="1">
    <location>
        <begin position="56"/>
        <end position="66"/>
    </location>
</feature>
<reference evidence="2 3" key="1">
    <citation type="submission" date="2019-03" db="EMBL/GenBank/DDBJ databases">
        <title>Single cell metagenomics reveals metabolic interactions within the superorganism composed of flagellate Streblomastix strix and complex community of Bacteroidetes bacteria on its surface.</title>
        <authorList>
            <person name="Treitli S.C."/>
            <person name="Kolisko M."/>
            <person name="Husnik F."/>
            <person name="Keeling P."/>
            <person name="Hampl V."/>
        </authorList>
    </citation>
    <scope>NUCLEOTIDE SEQUENCE [LARGE SCALE GENOMIC DNA]</scope>
    <source>
        <strain evidence="2">ST1C</strain>
    </source>
</reference>
<evidence type="ECO:0000313" key="2">
    <source>
        <dbReference type="EMBL" id="KAA6396326.1"/>
    </source>
</evidence>
<organism evidence="2 3">
    <name type="scientific">Streblomastix strix</name>
    <dbReference type="NCBI Taxonomy" id="222440"/>
    <lineage>
        <taxon>Eukaryota</taxon>
        <taxon>Metamonada</taxon>
        <taxon>Preaxostyla</taxon>
        <taxon>Oxymonadida</taxon>
        <taxon>Streblomastigidae</taxon>
        <taxon>Streblomastix</taxon>
    </lineage>
</organism>
<dbReference type="Proteomes" id="UP000324800">
    <property type="component" value="Unassembled WGS sequence"/>
</dbReference>
<dbReference type="AlphaFoldDB" id="A0A5J4WP12"/>
<dbReference type="EMBL" id="SNRW01001453">
    <property type="protein sequence ID" value="KAA6396326.1"/>
    <property type="molecule type" value="Genomic_DNA"/>
</dbReference>
<gene>
    <name evidence="2" type="ORF">EZS28_008145</name>
</gene>
<accession>A0A5J4WP12</accession>
<sequence length="66" mass="7381">MAEEQIFELKTEGTSQGDVVVDIELVGDDRIKGRVEERADVQKYQEGESVERRQAQQRSQVSVGGS</sequence>
<protein>
    <submittedName>
        <fullName evidence="2">Uncharacterized protein</fullName>
    </submittedName>
</protein>